<dbReference type="Pfam" id="PF00067">
    <property type="entry name" value="p450"/>
    <property type="match status" value="1"/>
</dbReference>
<keyword evidence="8 13" id="KW-0560">Oxidoreductase</keyword>
<sequence>MNSDLSVSAVALALALCYGACKCLKSDARKLSHIPSVTLDLPLLSYIGAFQFTLASADLLQRGYNKYKGRAFKVPEFLRWHVMVSGETLVQELRRAADDELSVEKAVNAMIYMEHTFSREVVDNQYHVSVVRTSLTRNLGVLYPIVREELVIASHDYIRPSKEWMRIDAFQTIMKIVSRTSNRIFVGLPLCRDPEFMKLNLDFTTEVVKVALLFGAVPAFMRGLVVKLTSLERLKRRAEELLRPLIEERLRMGHECGDDWPGKPNDMLSWLIDASPKGEGQIRSVAMRIIVTNFGAIHTSSMSFAHVLYRVADSTQYQAELREEVDRVIKEYGWTKAALGKMVKVDSFIKECSRYYGVGSTSLTRIAVKDFTFSDGTFIPKGTMVSACSRAIHFDEEHYENADAFDPWRYIRPNTSGETSSLRNHFVNTHYDFLVFGMGRHACPGRFFASVELKSMLAHFVTAYHMKSEKEGVIPSPTWVAATIVPHGSAGVMFRRRESSN</sequence>
<dbReference type="InterPro" id="IPR036396">
    <property type="entry name" value="Cyt_P450_sf"/>
</dbReference>
<evidence type="ECO:0000256" key="12">
    <source>
        <dbReference type="PIRSR" id="PIRSR602403-1"/>
    </source>
</evidence>
<keyword evidence="15" id="KW-1185">Reference proteome</keyword>
<dbReference type="AlphaFoldDB" id="A0A8K0XS77"/>
<evidence type="ECO:0000256" key="7">
    <source>
        <dbReference type="ARBA" id="ARBA00022989"/>
    </source>
</evidence>
<evidence type="ECO:0000256" key="5">
    <source>
        <dbReference type="ARBA" id="ARBA00022692"/>
    </source>
</evidence>
<evidence type="ECO:0000256" key="13">
    <source>
        <dbReference type="RuleBase" id="RU000461"/>
    </source>
</evidence>
<accession>A0A8K0XS77</accession>
<evidence type="ECO:0000256" key="2">
    <source>
        <dbReference type="ARBA" id="ARBA00004370"/>
    </source>
</evidence>
<dbReference type="GO" id="GO:0004497">
    <property type="term" value="F:monooxygenase activity"/>
    <property type="evidence" value="ECO:0007669"/>
    <property type="project" value="UniProtKB-KW"/>
</dbReference>
<evidence type="ECO:0000256" key="11">
    <source>
        <dbReference type="ARBA" id="ARBA00023136"/>
    </source>
</evidence>
<comment type="cofactor">
    <cofactor evidence="1 12">
        <name>heme</name>
        <dbReference type="ChEBI" id="CHEBI:30413"/>
    </cofactor>
</comment>
<dbReference type="GO" id="GO:0020037">
    <property type="term" value="F:heme binding"/>
    <property type="evidence" value="ECO:0007669"/>
    <property type="project" value="InterPro"/>
</dbReference>
<dbReference type="CDD" id="cd11041">
    <property type="entry name" value="CYP503A1-like"/>
    <property type="match status" value="1"/>
</dbReference>
<dbReference type="PROSITE" id="PS00086">
    <property type="entry name" value="CYTOCHROME_P450"/>
    <property type="match status" value="1"/>
</dbReference>
<dbReference type="PANTHER" id="PTHR46206:SF5">
    <property type="entry name" value="P450, PUTATIVE (EUROFUNG)-RELATED"/>
    <property type="match status" value="1"/>
</dbReference>
<evidence type="ECO:0000256" key="9">
    <source>
        <dbReference type="ARBA" id="ARBA00023004"/>
    </source>
</evidence>
<proteinExistence type="inferred from homology"/>
<dbReference type="PANTHER" id="PTHR46206">
    <property type="entry name" value="CYTOCHROME P450"/>
    <property type="match status" value="1"/>
</dbReference>
<keyword evidence="4 12" id="KW-0349">Heme</keyword>
<evidence type="ECO:0000256" key="8">
    <source>
        <dbReference type="ARBA" id="ARBA00023002"/>
    </source>
</evidence>
<keyword evidence="5" id="KW-0812">Transmembrane</keyword>
<evidence type="ECO:0000313" key="15">
    <source>
        <dbReference type="Proteomes" id="UP000813824"/>
    </source>
</evidence>
<dbReference type="Proteomes" id="UP000813824">
    <property type="component" value="Unassembled WGS sequence"/>
</dbReference>
<dbReference type="EMBL" id="JAEVFJ010000008">
    <property type="protein sequence ID" value="KAH8103118.1"/>
    <property type="molecule type" value="Genomic_DNA"/>
</dbReference>
<evidence type="ECO:0000256" key="6">
    <source>
        <dbReference type="ARBA" id="ARBA00022723"/>
    </source>
</evidence>
<evidence type="ECO:0000256" key="1">
    <source>
        <dbReference type="ARBA" id="ARBA00001971"/>
    </source>
</evidence>
<organism evidence="14 15">
    <name type="scientific">Cristinia sonorae</name>
    <dbReference type="NCBI Taxonomy" id="1940300"/>
    <lineage>
        <taxon>Eukaryota</taxon>
        <taxon>Fungi</taxon>
        <taxon>Dikarya</taxon>
        <taxon>Basidiomycota</taxon>
        <taxon>Agaricomycotina</taxon>
        <taxon>Agaricomycetes</taxon>
        <taxon>Agaricomycetidae</taxon>
        <taxon>Agaricales</taxon>
        <taxon>Pleurotineae</taxon>
        <taxon>Stephanosporaceae</taxon>
        <taxon>Cristinia</taxon>
    </lineage>
</organism>
<name>A0A8K0XS77_9AGAR</name>
<dbReference type="GO" id="GO:0005506">
    <property type="term" value="F:iron ion binding"/>
    <property type="evidence" value="ECO:0007669"/>
    <property type="project" value="InterPro"/>
</dbReference>
<evidence type="ECO:0000256" key="4">
    <source>
        <dbReference type="ARBA" id="ARBA00022617"/>
    </source>
</evidence>
<keyword evidence="7" id="KW-1133">Transmembrane helix</keyword>
<dbReference type="SUPFAM" id="SSF48264">
    <property type="entry name" value="Cytochrome P450"/>
    <property type="match status" value="1"/>
</dbReference>
<dbReference type="Gene3D" id="1.10.630.10">
    <property type="entry name" value="Cytochrome P450"/>
    <property type="match status" value="1"/>
</dbReference>
<evidence type="ECO:0000256" key="10">
    <source>
        <dbReference type="ARBA" id="ARBA00023033"/>
    </source>
</evidence>
<evidence type="ECO:0000256" key="3">
    <source>
        <dbReference type="ARBA" id="ARBA00010617"/>
    </source>
</evidence>
<keyword evidence="6 12" id="KW-0479">Metal-binding</keyword>
<comment type="caution">
    <text evidence="14">The sequence shown here is derived from an EMBL/GenBank/DDBJ whole genome shotgun (WGS) entry which is preliminary data.</text>
</comment>
<keyword evidence="10 13" id="KW-0503">Monooxygenase</keyword>
<dbReference type="PRINTS" id="PR00465">
    <property type="entry name" value="EP450IV"/>
</dbReference>
<dbReference type="InterPro" id="IPR002403">
    <property type="entry name" value="Cyt_P450_E_grp-IV"/>
</dbReference>
<evidence type="ECO:0000313" key="14">
    <source>
        <dbReference type="EMBL" id="KAH8103118.1"/>
    </source>
</evidence>
<comment type="similarity">
    <text evidence="3 13">Belongs to the cytochrome P450 family.</text>
</comment>
<gene>
    <name evidence="14" type="ORF">BXZ70DRAFT_773422</name>
</gene>
<protein>
    <submittedName>
        <fullName evidence="14">Cytochrome P450</fullName>
    </submittedName>
</protein>
<dbReference type="GO" id="GO:0016705">
    <property type="term" value="F:oxidoreductase activity, acting on paired donors, with incorporation or reduction of molecular oxygen"/>
    <property type="evidence" value="ECO:0007669"/>
    <property type="project" value="InterPro"/>
</dbReference>
<dbReference type="InterPro" id="IPR001128">
    <property type="entry name" value="Cyt_P450"/>
</dbReference>
<feature type="binding site" description="axial binding residue" evidence="12">
    <location>
        <position position="443"/>
    </location>
    <ligand>
        <name>heme</name>
        <dbReference type="ChEBI" id="CHEBI:30413"/>
    </ligand>
    <ligandPart>
        <name>Fe</name>
        <dbReference type="ChEBI" id="CHEBI:18248"/>
    </ligandPart>
</feature>
<dbReference type="InterPro" id="IPR017972">
    <property type="entry name" value="Cyt_P450_CS"/>
</dbReference>
<reference evidence="14" key="1">
    <citation type="journal article" date="2021" name="New Phytol.">
        <title>Evolutionary innovations through gain and loss of genes in the ectomycorrhizal Boletales.</title>
        <authorList>
            <person name="Wu G."/>
            <person name="Miyauchi S."/>
            <person name="Morin E."/>
            <person name="Kuo A."/>
            <person name="Drula E."/>
            <person name="Varga T."/>
            <person name="Kohler A."/>
            <person name="Feng B."/>
            <person name="Cao Y."/>
            <person name="Lipzen A."/>
            <person name="Daum C."/>
            <person name="Hundley H."/>
            <person name="Pangilinan J."/>
            <person name="Johnson J."/>
            <person name="Barry K."/>
            <person name="LaButti K."/>
            <person name="Ng V."/>
            <person name="Ahrendt S."/>
            <person name="Min B."/>
            <person name="Choi I.G."/>
            <person name="Park H."/>
            <person name="Plett J.M."/>
            <person name="Magnuson J."/>
            <person name="Spatafora J.W."/>
            <person name="Nagy L.G."/>
            <person name="Henrissat B."/>
            <person name="Grigoriev I.V."/>
            <person name="Yang Z.L."/>
            <person name="Xu J."/>
            <person name="Martin F.M."/>
        </authorList>
    </citation>
    <scope>NUCLEOTIDE SEQUENCE</scope>
    <source>
        <strain evidence="14">KKN 215</strain>
    </source>
</reference>
<dbReference type="OrthoDB" id="1844152at2759"/>
<comment type="subcellular location">
    <subcellularLocation>
        <location evidence="2">Membrane</location>
    </subcellularLocation>
</comment>
<keyword evidence="11" id="KW-0472">Membrane</keyword>
<keyword evidence="9 12" id="KW-0408">Iron</keyword>
<dbReference type="GO" id="GO:0016020">
    <property type="term" value="C:membrane"/>
    <property type="evidence" value="ECO:0007669"/>
    <property type="project" value="UniProtKB-SubCell"/>
</dbReference>